<keyword evidence="5 6" id="KW-0472">Membrane</keyword>
<feature type="transmembrane region" description="Helical" evidence="6">
    <location>
        <begin position="255"/>
        <end position="278"/>
    </location>
</feature>
<feature type="transmembrane region" description="Helical" evidence="6">
    <location>
        <begin position="59"/>
        <end position="85"/>
    </location>
</feature>
<accession>A0A6J7FGT2</accession>
<keyword evidence="3 6" id="KW-0812">Transmembrane</keyword>
<organism evidence="8">
    <name type="scientific">freshwater metagenome</name>
    <dbReference type="NCBI Taxonomy" id="449393"/>
    <lineage>
        <taxon>unclassified sequences</taxon>
        <taxon>metagenomes</taxon>
        <taxon>ecological metagenomes</taxon>
    </lineage>
</organism>
<dbReference type="InterPro" id="IPR037294">
    <property type="entry name" value="ABC_BtuC-like"/>
</dbReference>
<dbReference type="GO" id="GO:0055085">
    <property type="term" value="P:transmembrane transport"/>
    <property type="evidence" value="ECO:0007669"/>
    <property type="project" value="InterPro"/>
</dbReference>
<dbReference type="AlphaFoldDB" id="A0A6J7FGT2"/>
<dbReference type="GO" id="GO:0043190">
    <property type="term" value="C:ATP-binding cassette (ABC) transporter complex"/>
    <property type="evidence" value="ECO:0007669"/>
    <property type="project" value="InterPro"/>
</dbReference>
<dbReference type="EMBL" id="CAFBMH010000011">
    <property type="protein sequence ID" value="CAB4895022.1"/>
    <property type="molecule type" value="Genomic_DNA"/>
</dbReference>
<dbReference type="GO" id="GO:0010043">
    <property type="term" value="P:response to zinc ion"/>
    <property type="evidence" value="ECO:0007669"/>
    <property type="project" value="TreeGrafter"/>
</dbReference>
<name>A0A6J7FGT2_9ZZZZ</name>
<dbReference type="PANTHER" id="PTHR30477">
    <property type="entry name" value="ABC-TRANSPORTER METAL-BINDING PROTEIN"/>
    <property type="match status" value="1"/>
</dbReference>
<dbReference type="Gene3D" id="1.10.3470.10">
    <property type="entry name" value="ABC transporter involved in vitamin B12 uptake, BtuC"/>
    <property type="match status" value="1"/>
</dbReference>
<comment type="similarity">
    <text evidence="2">Belongs to the ABC-3 integral membrane protein family.</text>
</comment>
<evidence type="ECO:0000256" key="4">
    <source>
        <dbReference type="ARBA" id="ARBA00022989"/>
    </source>
</evidence>
<evidence type="ECO:0000313" key="8">
    <source>
        <dbReference type="EMBL" id="CAB4895022.1"/>
    </source>
</evidence>
<evidence type="ECO:0000256" key="3">
    <source>
        <dbReference type="ARBA" id="ARBA00022692"/>
    </source>
</evidence>
<feature type="transmembrane region" description="Helical" evidence="6">
    <location>
        <begin position="136"/>
        <end position="156"/>
    </location>
</feature>
<feature type="transmembrane region" description="Helical" evidence="6">
    <location>
        <begin position="225"/>
        <end position="243"/>
    </location>
</feature>
<proteinExistence type="inferred from homology"/>
<feature type="transmembrane region" description="Helical" evidence="6">
    <location>
        <begin position="97"/>
        <end position="116"/>
    </location>
</feature>
<dbReference type="Pfam" id="PF00950">
    <property type="entry name" value="ABC-3"/>
    <property type="match status" value="1"/>
</dbReference>
<protein>
    <submittedName>
        <fullName evidence="8">Unannotated protein</fullName>
    </submittedName>
</protein>
<evidence type="ECO:0000256" key="5">
    <source>
        <dbReference type="ARBA" id="ARBA00023136"/>
    </source>
</evidence>
<dbReference type="InterPro" id="IPR001626">
    <property type="entry name" value="ABC_TroCD"/>
</dbReference>
<reference evidence="8" key="1">
    <citation type="submission" date="2020-05" db="EMBL/GenBank/DDBJ databases">
        <authorList>
            <person name="Chiriac C."/>
            <person name="Salcher M."/>
            <person name="Ghai R."/>
            <person name="Kavagutti S V."/>
        </authorList>
    </citation>
    <scope>NUCLEOTIDE SEQUENCE</scope>
</reference>
<sequence length="293" mass="30389">MLGIIRFLTEPFAPAYMQRALVISLLLAALSGVVGVVVQLRRLSFMTDALTHSVFPGIAIAFVAGESLFVGALIAGAVAATLLTFAARSTRIDQDAFMALVLASLFSIGVIVVSRHRSYSADLTTLLFGRVLAVDTADIITTAAVAVVALGVLVAIRKELLLRAFDETGAEAMGYSLLRIDLAVNLVVALVVVAAVRAVGTALVVALLITPAATARLLCSRLQSLMMSAVGISALAAWLGLVISYDASVHHGIRLAAGATIVVVLTALFAVVAIAQALRTGMARRRTLAAVAT</sequence>
<dbReference type="EMBL" id="CAFABA010000074">
    <property type="protein sequence ID" value="CAB4833307.1"/>
    <property type="molecule type" value="Genomic_DNA"/>
</dbReference>
<keyword evidence="4 6" id="KW-1133">Transmembrane helix</keyword>
<gene>
    <name evidence="7" type="ORF">UFOPK3139_01791</name>
    <name evidence="8" type="ORF">UFOPK3543_00528</name>
</gene>
<dbReference type="PANTHER" id="PTHR30477:SF13">
    <property type="entry name" value="IRON TRANSPORT SYSTEM MEMBRANE PROTEIN HI_0360-RELATED"/>
    <property type="match status" value="1"/>
</dbReference>
<evidence type="ECO:0000256" key="1">
    <source>
        <dbReference type="ARBA" id="ARBA00004141"/>
    </source>
</evidence>
<evidence type="ECO:0000313" key="7">
    <source>
        <dbReference type="EMBL" id="CAB4833307.1"/>
    </source>
</evidence>
<dbReference type="SUPFAM" id="SSF81345">
    <property type="entry name" value="ABC transporter involved in vitamin B12 uptake, BtuC"/>
    <property type="match status" value="1"/>
</dbReference>
<comment type="subcellular location">
    <subcellularLocation>
        <location evidence="1">Membrane</location>
        <topology evidence="1">Multi-pass membrane protein</topology>
    </subcellularLocation>
</comment>
<evidence type="ECO:0000256" key="2">
    <source>
        <dbReference type="ARBA" id="ARBA00008034"/>
    </source>
</evidence>
<evidence type="ECO:0000256" key="6">
    <source>
        <dbReference type="SAM" id="Phobius"/>
    </source>
</evidence>